<comment type="caution">
    <text evidence="4">The sequence shown here is derived from an EMBL/GenBank/DDBJ whole genome shotgun (WGS) entry which is preliminary data.</text>
</comment>
<keyword evidence="4" id="KW-0378">Hydrolase</keyword>
<comment type="subcellular location">
    <subcellularLocation>
        <location evidence="1">Secreted</location>
    </subcellularLocation>
</comment>
<dbReference type="Proteomes" id="UP001597013">
    <property type="component" value="Unassembled WGS sequence"/>
</dbReference>
<gene>
    <name evidence="4" type="ORF">ACFQ1Q_09345</name>
</gene>
<dbReference type="EMBL" id="JBHTJL010000011">
    <property type="protein sequence ID" value="MFD1063448.1"/>
    <property type="molecule type" value="Genomic_DNA"/>
</dbReference>
<accession>A0ABW3N7X3</accession>
<dbReference type="PROSITE" id="PS51677">
    <property type="entry name" value="NODB"/>
    <property type="match status" value="1"/>
</dbReference>
<evidence type="ECO:0000259" key="3">
    <source>
        <dbReference type="PROSITE" id="PS51677"/>
    </source>
</evidence>
<dbReference type="PANTHER" id="PTHR34216:SF3">
    <property type="entry name" value="POLY-BETA-1,6-N-ACETYL-D-GLUCOSAMINE N-DEACETYLASE"/>
    <property type="match status" value="1"/>
</dbReference>
<dbReference type="InterPro" id="IPR011330">
    <property type="entry name" value="Glyco_hydro/deAcase_b/a-brl"/>
</dbReference>
<dbReference type="Pfam" id="PF01522">
    <property type="entry name" value="Polysacc_deac_1"/>
    <property type="match status" value="1"/>
</dbReference>
<proteinExistence type="predicted"/>
<sequence length="237" mass="27446">MSKLPILMYHSVSTSDAESRGLTISTSNFEAQLKFLQSKGFQSFHFKDLEHLKSLPKRSIVITFDDVYVNQLELAVPLLKQYGFKACFYVPFKYVNGKNDWDEGEKQIMSLEQLQSLDSEIIELGMHSFAHGNYKNMSLEASAEDLKKSKEFIEASGLKIYRTLAYPYGKYPTSNPEKDSFFKLLQNNNIKYGLRIGNRVNRFPFKNAYEIQRIDIKGEDTLAKFKLKLRFGKLKLF</sequence>
<dbReference type="InterPro" id="IPR002509">
    <property type="entry name" value="NODB_dom"/>
</dbReference>
<dbReference type="CDD" id="cd10918">
    <property type="entry name" value="CE4_NodB_like_5s_6s"/>
    <property type="match status" value="1"/>
</dbReference>
<evidence type="ECO:0000313" key="5">
    <source>
        <dbReference type="Proteomes" id="UP001597013"/>
    </source>
</evidence>
<name>A0ABW3N7X3_9FLAO</name>
<dbReference type="GO" id="GO:0016787">
    <property type="term" value="F:hydrolase activity"/>
    <property type="evidence" value="ECO:0007669"/>
    <property type="project" value="UniProtKB-KW"/>
</dbReference>
<evidence type="ECO:0000256" key="1">
    <source>
        <dbReference type="ARBA" id="ARBA00004613"/>
    </source>
</evidence>
<evidence type="ECO:0000256" key="2">
    <source>
        <dbReference type="ARBA" id="ARBA00022729"/>
    </source>
</evidence>
<dbReference type="RefSeq" id="WP_386130380.1">
    <property type="nucleotide sequence ID" value="NZ_JBHTJL010000011.1"/>
</dbReference>
<dbReference type="PANTHER" id="PTHR34216">
    <property type="match status" value="1"/>
</dbReference>
<dbReference type="InterPro" id="IPR051398">
    <property type="entry name" value="Polysacch_Deacetylase"/>
</dbReference>
<dbReference type="Gene3D" id="3.20.20.370">
    <property type="entry name" value="Glycoside hydrolase/deacetylase"/>
    <property type="match status" value="1"/>
</dbReference>
<reference evidence="5" key="1">
    <citation type="journal article" date="2019" name="Int. J. Syst. Evol. Microbiol.">
        <title>The Global Catalogue of Microorganisms (GCM) 10K type strain sequencing project: providing services to taxonomists for standard genome sequencing and annotation.</title>
        <authorList>
            <consortium name="The Broad Institute Genomics Platform"/>
            <consortium name="The Broad Institute Genome Sequencing Center for Infectious Disease"/>
            <person name="Wu L."/>
            <person name="Ma J."/>
        </authorList>
    </citation>
    <scope>NUCLEOTIDE SEQUENCE [LARGE SCALE GENOMIC DNA]</scope>
    <source>
        <strain evidence="5">CCUG 62215</strain>
    </source>
</reference>
<protein>
    <submittedName>
        <fullName evidence="4">Polysaccharide deacetylase family protein</fullName>
        <ecNumber evidence="4">3.-.-.-</ecNumber>
    </submittedName>
</protein>
<dbReference type="SUPFAM" id="SSF88713">
    <property type="entry name" value="Glycoside hydrolase/deacetylase"/>
    <property type="match status" value="1"/>
</dbReference>
<keyword evidence="5" id="KW-1185">Reference proteome</keyword>
<dbReference type="EC" id="3.-.-.-" evidence="4"/>
<organism evidence="4 5">
    <name type="scientific">Winogradskyella litorisediminis</name>
    <dbReference type="NCBI Taxonomy" id="1156618"/>
    <lineage>
        <taxon>Bacteria</taxon>
        <taxon>Pseudomonadati</taxon>
        <taxon>Bacteroidota</taxon>
        <taxon>Flavobacteriia</taxon>
        <taxon>Flavobacteriales</taxon>
        <taxon>Flavobacteriaceae</taxon>
        <taxon>Winogradskyella</taxon>
    </lineage>
</organism>
<evidence type="ECO:0000313" key="4">
    <source>
        <dbReference type="EMBL" id="MFD1063448.1"/>
    </source>
</evidence>
<keyword evidence="2" id="KW-0732">Signal</keyword>
<feature type="domain" description="NodB homology" evidence="3">
    <location>
        <begin position="58"/>
        <end position="237"/>
    </location>
</feature>